<protein>
    <submittedName>
        <fullName evidence="2">Uncharacterized protein</fullName>
    </submittedName>
</protein>
<accession>X6P8A9</accession>
<proteinExistence type="predicted"/>
<dbReference type="AlphaFoldDB" id="X6P8A9"/>
<dbReference type="Proteomes" id="UP000023152">
    <property type="component" value="Unassembled WGS sequence"/>
</dbReference>
<evidence type="ECO:0000313" key="2">
    <source>
        <dbReference type="EMBL" id="ETO34785.1"/>
    </source>
</evidence>
<feature type="non-terminal residue" evidence="2">
    <location>
        <position position="1"/>
    </location>
</feature>
<comment type="caution">
    <text evidence="2">The sequence shown here is derived from an EMBL/GenBank/DDBJ whole genome shotgun (WGS) entry which is preliminary data.</text>
</comment>
<organism evidence="2 3">
    <name type="scientific">Reticulomyxa filosa</name>
    <dbReference type="NCBI Taxonomy" id="46433"/>
    <lineage>
        <taxon>Eukaryota</taxon>
        <taxon>Sar</taxon>
        <taxon>Rhizaria</taxon>
        <taxon>Retaria</taxon>
        <taxon>Foraminifera</taxon>
        <taxon>Monothalamids</taxon>
        <taxon>Reticulomyxidae</taxon>
        <taxon>Reticulomyxa</taxon>
    </lineage>
</organism>
<feature type="compositionally biased region" description="Basic residues" evidence="1">
    <location>
        <begin position="140"/>
        <end position="152"/>
    </location>
</feature>
<feature type="region of interest" description="Disordered" evidence="1">
    <location>
        <begin position="136"/>
        <end position="163"/>
    </location>
</feature>
<reference evidence="2 3" key="1">
    <citation type="journal article" date="2013" name="Curr. Biol.">
        <title>The Genome of the Foraminiferan Reticulomyxa filosa.</title>
        <authorList>
            <person name="Glockner G."/>
            <person name="Hulsmann N."/>
            <person name="Schleicher M."/>
            <person name="Noegel A.A."/>
            <person name="Eichinger L."/>
            <person name="Gallinger C."/>
            <person name="Pawlowski J."/>
            <person name="Sierra R."/>
            <person name="Euteneuer U."/>
            <person name="Pillet L."/>
            <person name="Moustafa A."/>
            <person name="Platzer M."/>
            <person name="Groth M."/>
            <person name="Szafranski K."/>
            <person name="Schliwa M."/>
        </authorList>
    </citation>
    <scope>NUCLEOTIDE SEQUENCE [LARGE SCALE GENOMIC DNA]</scope>
</reference>
<keyword evidence="3" id="KW-1185">Reference proteome</keyword>
<feature type="region of interest" description="Disordered" evidence="1">
    <location>
        <begin position="345"/>
        <end position="385"/>
    </location>
</feature>
<gene>
    <name evidence="2" type="ORF">RFI_02304</name>
</gene>
<dbReference type="EMBL" id="ASPP01002283">
    <property type="protein sequence ID" value="ETO34785.1"/>
    <property type="molecule type" value="Genomic_DNA"/>
</dbReference>
<feature type="compositionally biased region" description="Low complexity" evidence="1">
    <location>
        <begin position="360"/>
        <end position="371"/>
    </location>
</feature>
<feature type="compositionally biased region" description="Acidic residues" evidence="1">
    <location>
        <begin position="376"/>
        <end position="385"/>
    </location>
</feature>
<evidence type="ECO:0000313" key="3">
    <source>
        <dbReference type="Proteomes" id="UP000023152"/>
    </source>
</evidence>
<evidence type="ECO:0000256" key="1">
    <source>
        <dbReference type="SAM" id="MobiDB-lite"/>
    </source>
</evidence>
<name>X6P8A9_RETFI</name>
<sequence length="453" mass="51001">GGKKKKKKKWLVMCLTSQEKEKLCEWLTVLNHEHFPFDADLIINGLGMIPLLERMKMTTWVRENATIIPLIDALLQNGSHMRRSWCPRHFVVSMIKVTIIITPAIQCENIRIKAQVSAFTRIPTRTYPTTSELRASIQKQNRKLKNIKSKHEKQREQEKENSASANLPITTTMTAINSTQNYEGNHMNIAANNANGNNGTNRATSEDMETSKRIHANVDRKAAIESETASIAHKRGDALGRGLVAMSTADDKKNDCEYNDDLKTRESTLNASMFSPVLDPFGDEKKEESRIVVNTMVKHNDKTDGNKNNNIVVTMTNSLKRRRSEISSDSIASIAAVATIATDTHTNTNESKDEMIDTADNNSNNNDNNNNGKDENGDDNDDDDECILLENNTFPNSYMLSAPNKRRRLNDSSALIVTSDHWYSICICTHVYIYVGGNKEHAECFPTQTNKYM</sequence>